<organism evidence="1 2">
    <name type="scientific">Lecanicillium saksenae</name>
    <dbReference type="NCBI Taxonomy" id="468837"/>
    <lineage>
        <taxon>Eukaryota</taxon>
        <taxon>Fungi</taxon>
        <taxon>Dikarya</taxon>
        <taxon>Ascomycota</taxon>
        <taxon>Pezizomycotina</taxon>
        <taxon>Sordariomycetes</taxon>
        <taxon>Hypocreomycetidae</taxon>
        <taxon>Hypocreales</taxon>
        <taxon>Cordycipitaceae</taxon>
        <taxon>Lecanicillium</taxon>
    </lineage>
</organism>
<proteinExistence type="predicted"/>
<evidence type="ECO:0000313" key="2">
    <source>
        <dbReference type="Proteomes" id="UP001148737"/>
    </source>
</evidence>
<evidence type="ECO:0000313" key="1">
    <source>
        <dbReference type="EMBL" id="KAJ3496823.1"/>
    </source>
</evidence>
<dbReference type="Proteomes" id="UP001148737">
    <property type="component" value="Unassembled WGS sequence"/>
</dbReference>
<protein>
    <submittedName>
        <fullName evidence="1">Uncharacterized protein</fullName>
    </submittedName>
</protein>
<reference evidence="1" key="1">
    <citation type="submission" date="2022-07" db="EMBL/GenBank/DDBJ databases">
        <title>Genome Sequence of Lecanicillium saksenae.</title>
        <authorList>
            <person name="Buettner E."/>
        </authorList>
    </citation>
    <scope>NUCLEOTIDE SEQUENCE</scope>
    <source>
        <strain evidence="1">VT-O1</strain>
    </source>
</reference>
<accession>A0ACC1R2I2</accession>
<name>A0ACC1R2I2_9HYPO</name>
<dbReference type="EMBL" id="JANAKD010000158">
    <property type="protein sequence ID" value="KAJ3496823.1"/>
    <property type="molecule type" value="Genomic_DNA"/>
</dbReference>
<comment type="caution">
    <text evidence="1">The sequence shown here is derived from an EMBL/GenBank/DDBJ whole genome shotgun (WGS) entry which is preliminary data.</text>
</comment>
<keyword evidence="2" id="KW-1185">Reference proteome</keyword>
<sequence length="1226" mass="138252">MDFLPLPPDPTIETPETPFLSSEDWDLGPFCTYLNRKHLDLGLAEAPDLPINDARLTVKLQWLFDAIPAPKLQAFVQTWLFFGLLAEFLSLNELEDGTRLVSHEEAREELASLYREFSKESDNGKLLIGKPLLAKSAVLTERLNMSANIGSRFHYLHWCLTRSMLIINNCFNQLDYSVHYSITGLGEFFVTKLHADSYFTNPRTIMPTAGFNWFRHYMKAGGDLEEQMLNVGWCPSQIENIRNYFQGVSSLHYISRLRPQTKRDDHANCSTYSCQAFQIDMAKYKPRHTSPSCQCEDLCVDETELTRMLRTSGSYPVLRINTGGDNTTPVQITMETYEEGVNYVALSHVWADGLGNPHSNALPSCQVIKIAQSVAQLNQSLNSNGDAGSEYRVWVDTICCPVELGGKAIALERIADVYRNSTHVLVFDSSVSVLNTATSDIAEMLLRTFCCSAWMRRLWTLQEAILPKSLCVQFEDKAIPATDLMRDLYLAGMNDKRLLRIWHDLGNQFNFLRSPEDASRSLEDIYHYPQLLLLTRAIHFRTVSVPSDEPLCLAVLMSLEIEGLTLMRDGEERMARVWAAIAERFGGISTALVFFLEDTLSMKGWRWAPKSLLGGLGKDSTLDLDSRSLRFSVSKPVTPFSLGRPTPRGLRMKAKGGYLKVTPLRENFDLLPWSGVTKRTVEPYVTIYHEALKRWFRLADWHRSHKLGGWSDEERKDYDEKHPTPLFDCIQSNKSALIIQNFDLDAELMVAVLGTAADGLDDDGEQQATVFERERTVMFIPLGDNYVRLINKVIAIADKLAGDQVTSDLLACGKDPNPARAECLGKVKEWLENTVAQVWKEDPEFAELVRQTMGEDMEGSAWPMVILESSNLITMNDTEEDHVCAVIGGRTPHGDLSAFQKQRGAMLKGKGYEKAPERHCQQFVVGKHIKEAHKLWVFKAKAASTKSATSWKNARRLPESRESTSTLTRAPPPFWHNGSYFANQMWLDGIFMGDSFYAKWTRLFDSNNETAWNDVLTQFTVIGTHTRNSKSNLLVHGWADPAKAAKWADPNTGKAPHVWGRAVGWYFMALMETLQVFPESHPGYKRLLSYFVDLASGVQQAQDNETGGWWQVMDEPSPGMKGNYIEASGSAMFTYGLLKGINLGYLDQDQFLGTAKSAYQGLIEQFIEVDDSGTVHYKGTVQECGLAVDDPSFEYYTIVPTETEDYKGSGPFMLAAYERETWASKA</sequence>
<gene>
    <name evidence="1" type="ORF">NLG97_g2375</name>
</gene>